<dbReference type="InParanoid" id="A0A0C3FBF8"/>
<accession>A0A0C3FBF8</accession>
<dbReference type="Proteomes" id="UP000054166">
    <property type="component" value="Unassembled WGS sequence"/>
</dbReference>
<sequence length="171" mass="19242">MNIIHQCLSLAPIPYLAPAFSILRFICSPIEQAQASKQQLRALAQTIAQLLCMLNEEYRAGRLVRAKTSTSVANLDRFVSLTVSLTLLFTKGHGIAQIDQYRGLHWLTPTEATDINVGQLFMPGRRGMTMHERLISEHWMNAWLVFETNQQQLMQAFRCASTELSGHDGLA</sequence>
<evidence type="ECO:0000313" key="2">
    <source>
        <dbReference type="Proteomes" id="UP000054166"/>
    </source>
</evidence>
<reference evidence="1 2" key="1">
    <citation type="submission" date="2014-04" db="EMBL/GenBank/DDBJ databases">
        <authorList>
            <consortium name="DOE Joint Genome Institute"/>
            <person name="Kuo A."/>
            <person name="Tarkka M."/>
            <person name="Buscot F."/>
            <person name="Kohler A."/>
            <person name="Nagy L.G."/>
            <person name="Floudas D."/>
            <person name="Copeland A."/>
            <person name="Barry K.W."/>
            <person name="Cichocki N."/>
            <person name="Veneault-Fourrey C."/>
            <person name="LaButti K."/>
            <person name="Lindquist E.A."/>
            <person name="Lipzen A."/>
            <person name="Lundell T."/>
            <person name="Morin E."/>
            <person name="Murat C."/>
            <person name="Sun H."/>
            <person name="Tunlid A."/>
            <person name="Henrissat B."/>
            <person name="Grigoriev I.V."/>
            <person name="Hibbett D.S."/>
            <person name="Martin F."/>
            <person name="Nordberg H.P."/>
            <person name="Cantor M.N."/>
            <person name="Hua S.X."/>
        </authorList>
    </citation>
    <scope>NUCLEOTIDE SEQUENCE [LARGE SCALE GENOMIC DNA]</scope>
    <source>
        <strain evidence="1 2">F 1598</strain>
    </source>
</reference>
<dbReference type="HOGENOM" id="CLU_139901_0_0_1"/>
<protein>
    <submittedName>
        <fullName evidence="1">Uncharacterized protein</fullName>
    </submittedName>
</protein>
<name>A0A0C3FBF8_PILCF</name>
<evidence type="ECO:0000313" key="1">
    <source>
        <dbReference type="EMBL" id="KIM77036.1"/>
    </source>
</evidence>
<organism evidence="1 2">
    <name type="scientific">Piloderma croceum (strain F 1598)</name>
    <dbReference type="NCBI Taxonomy" id="765440"/>
    <lineage>
        <taxon>Eukaryota</taxon>
        <taxon>Fungi</taxon>
        <taxon>Dikarya</taxon>
        <taxon>Basidiomycota</taxon>
        <taxon>Agaricomycotina</taxon>
        <taxon>Agaricomycetes</taxon>
        <taxon>Agaricomycetidae</taxon>
        <taxon>Atheliales</taxon>
        <taxon>Atheliaceae</taxon>
        <taxon>Piloderma</taxon>
    </lineage>
</organism>
<keyword evidence="2" id="KW-1185">Reference proteome</keyword>
<proteinExistence type="predicted"/>
<dbReference type="EMBL" id="KN833029">
    <property type="protein sequence ID" value="KIM77036.1"/>
    <property type="molecule type" value="Genomic_DNA"/>
</dbReference>
<reference evidence="2" key="2">
    <citation type="submission" date="2015-01" db="EMBL/GenBank/DDBJ databases">
        <title>Evolutionary Origins and Diversification of the Mycorrhizal Mutualists.</title>
        <authorList>
            <consortium name="DOE Joint Genome Institute"/>
            <consortium name="Mycorrhizal Genomics Consortium"/>
            <person name="Kohler A."/>
            <person name="Kuo A."/>
            <person name="Nagy L.G."/>
            <person name="Floudas D."/>
            <person name="Copeland A."/>
            <person name="Barry K.W."/>
            <person name="Cichocki N."/>
            <person name="Veneault-Fourrey C."/>
            <person name="LaButti K."/>
            <person name="Lindquist E.A."/>
            <person name="Lipzen A."/>
            <person name="Lundell T."/>
            <person name="Morin E."/>
            <person name="Murat C."/>
            <person name="Riley R."/>
            <person name="Ohm R."/>
            <person name="Sun H."/>
            <person name="Tunlid A."/>
            <person name="Henrissat B."/>
            <person name="Grigoriev I.V."/>
            <person name="Hibbett D.S."/>
            <person name="Martin F."/>
        </authorList>
    </citation>
    <scope>NUCLEOTIDE SEQUENCE [LARGE SCALE GENOMIC DNA]</scope>
    <source>
        <strain evidence="2">F 1598</strain>
    </source>
</reference>
<gene>
    <name evidence="1" type="ORF">PILCRDRAFT_12391</name>
</gene>
<dbReference type="AlphaFoldDB" id="A0A0C3FBF8"/>